<dbReference type="PANTHER" id="PTHR47354">
    <property type="entry name" value="NADH OXIDOREDUCTASE HCR"/>
    <property type="match status" value="1"/>
</dbReference>
<feature type="domain" description="FAD-binding FR-type" evidence="1">
    <location>
        <begin position="3"/>
        <end position="105"/>
    </location>
</feature>
<name>C6HUQ0_9BACT</name>
<dbReference type="AlphaFoldDB" id="C6HUQ0"/>
<dbReference type="Gene3D" id="3.40.50.80">
    <property type="entry name" value="Nucleotide-binding domain of ferredoxin-NADP reductase (FNR) module"/>
    <property type="match status" value="1"/>
</dbReference>
<dbReference type="PROSITE" id="PS51384">
    <property type="entry name" value="FAD_FR"/>
    <property type="match status" value="1"/>
</dbReference>
<dbReference type="Proteomes" id="UP000009374">
    <property type="component" value="Unassembled WGS sequence"/>
</dbReference>
<reference evidence="2 3" key="1">
    <citation type="journal article" date="2009" name="Appl. Environ. Microbiol.">
        <title>Community genomic and proteomic analyses of chemoautotrophic iron-oxidizing "Leptospirillum rubarum" (Group II) and "Leptospirillum ferrodiazotrophum" (Group III) bacteria in acid mine drainage biofilms.</title>
        <authorList>
            <person name="Goltsman D.S."/>
            <person name="Denef V.J."/>
            <person name="Singer S.W."/>
            <person name="VerBerkmoes N.C."/>
            <person name="Lefsrud M."/>
            <person name="Mueller R.S."/>
            <person name="Dick G.J."/>
            <person name="Sun C.L."/>
            <person name="Wheeler K.E."/>
            <person name="Zemla A."/>
            <person name="Baker B.J."/>
            <person name="Hauser L."/>
            <person name="Land M."/>
            <person name="Shah M.B."/>
            <person name="Thelen M.P."/>
            <person name="Hettich R.L."/>
            <person name="Banfield J.F."/>
        </authorList>
    </citation>
    <scope>NUCLEOTIDE SEQUENCE [LARGE SCALE GENOMIC DNA]</scope>
</reference>
<dbReference type="Gene3D" id="2.40.30.10">
    <property type="entry name" value="Translation factors"/>
    <property type="match status" value="1"/>
</dbReference>
<dbReference type="CDD" id="cd00322">
    <property type="entry name" value="FNR_like"/>
    <property type="match status" value="1"/>
</dbReference>
<dbReference type="PANTHER" id="PTHR47354:SF5">
    <property type="entry name" value="PROTEIN RFBI"/>
    <property type="match status" value="1"/>
</dbReference>
<dbReference type="Pfam" id="PF00175">
    <property type="entry name" value="NAD_binding_1"/>
    <property type="match status" value="1"/>
</dbReference>
<dbReference type="SUPFAM" id="SSF52343">
    <property type="entry name" value="Ferredoxin reductase-like, C-terminal NADP-linked domain"/>
    <property type="match status" value="1"/>
</dbReference>
<dbReference type="SUPFAM" id="SSF63380">
    <property type="entry name" value="Riboflavin synthase domain-like"/>
    <property type="match status" value="1"/>
</dbReference>
<sequence length="246" mass="26622">MENSDLPIRLIRQETVAQKTLAATFELPGLPYAFAPGQAAVLSLSEGGAPGEGRTLSLASAPAELPLVTFATRTASGSRFKEAISRARPGDEFFLSPPFGEFLLPSGEELVFPLIFLAGGIGITPFRSMLRECGRTLAEKSSGPPVLLTLNRTAEETPYREECRQWNELGVARWVAVETRSAKSGGTPRDELVRRALEEILEGTGMEARLYLAGPPAMVDSLSEILTAAFGFPRERLTVDLFFGYA</sequence>
<accession>C6HUQ0</accession>
<protein>
    <submittedName>
        <fullName evidence="2">Oxidoreductase FAD/NAD(P)-binding domain protein</fullName>
    </submittedName>
</protein>
<evidence type="ECO:0000313" key="2">
    <source>
        <dbReference type="EMBL" id="EES53676.1"/>
    </source>
</evidence>
<dbReference type="PRINTS" id="PR00410">
    <property type="entry name" value="PHEHYDRXLASE"/>
</dbReference>
<evidence type="ECO:0000259" key="1">
    <source>
        <dbReference type="PROSITE" id="PS51384"/>
    </source>
</evidence>
<organism evidence="2 3">
    <name type="scientific">Leptospirillum ferrodiazotrophum</name>
    <dbReference type="NCBI Taxonomy" id="412449"/>
    <lineage>
        <taxon>Bacteria</taxon>
        <taxon>Pseudomonadati</taxon>
        <taxon>Nitrospirota</taxon>
        <taxon>Nitrospiria</taxon>
        <taxon>Nitrospirales</taxon>
        <taxon>Nitrospiraceae</taxon>
        <taxon>Leptospirillum</taxon>
    </lineage>
</organism>
<gene>
    <name evidence="2" type="ORF">UBAL3_69480044</name>
</gene>
<evidence type="ECO:0000313" key="3">
    <source>
        <dbReference type="Proteomes" id="UP000009374"/>
    </source>
</evidence>
<dbReference type="EMBL" id="GG693857">
    <property type="protein sequence ID" value="EES53676.1"/>
    <property type="molecule type" value="Genomic_DNA"/>
</dbReference>
<dbReference type="InterPro" id="IPR039261">
    <property type="entry name" value="FNR_nucleotide-bd"/>
</dbReference>
<proteinExistence type="predicted"/>
<keyword evidence="3" id="KW-1185">Reference proteome</keyword>
<dbReference type="InterPro" id="IPR017938">
    <property type="entry name" value="Riboflavin_synthase-like_b-brl"/>
</dbReference>
<dbReference type="GO" id="GO:0016491">
    <property type="term" value="F:oxidoreductase activity"/>
    <property type="evidence" value="ECO:0007669"/>
    <property type="project" value="InterPro"/>
</dbReference>
<dbReference type="InterPro" id="IPR050415">
    <property type="entry name" value="MRET"/>
</dbReference>
<dbReference type="InterPro" id="IPR001433">
    <property type="entry name" value="OxRdtase_FAD/NAD-bd"/>
</dbReference>
<dbReference type="InterPro" id="IPR017927">
    <property type="entry name" value="FAD-bd_FR_type"/>
</dbReference>